<dbReference type="EMBL" id="JBBJUP010000001">
    <property type="protein sequence ID" value="MEJ8277596.1"/>
    <property type="molecule type" value="Genomic_DNA"/>
</dbReference>
<evidence type="ECO:0000256" key="1">
    <source>
        <dbReference type="SAM" id="Phobius"/>
    </source>
</evidence>
<protein>
    <submittedName>
        <fullName evidence="2">Uncharacterized protein</fullName>
    </submittedName>
</protein>
<accession>A0ABU8T222</accession>
<proteinExistence type="predicted"/>
<evidence type="ECO:0000313" key="3">
    <source>
        <dbReference type="Proteomes" id="UP001364211"/>
    </source>
</evidence>
<keyword evidence="1" id="KW-0472">Membrane</keyword>
<comment type="caution">
    <text evidence="2">The sequence shown here is derived from an EMBL/GenBank/DDBJ whole genome shotgun (WGS) entry which is preliminary data.</text>
</comment>
<dbReference type="Proteomes" id="UP001364211">
    <property type="component" value="Unassembled WGS sequence"/>
</dbReference>
<sequence>MGGRAGRDVEVDWDDPDTPAPGWMGFLLALWLLLGAACIWFAVDDLRLAAGAAGTPGVLQVTGCTDLGEGRHDCHGLFRPDAGGVPVVVGASPDSAAGDVVAARLTPAGDRAVASGTTGVLAASTLPFLGVALLGYLPWTTAVVLGARRGRRTLAVLGHVLTAVFGTATLVGLVLS</sequence>
<dbReference type="RefSeq" id="WP_340285661.1">
    <property type="nucleotide sequence ID" value="NZ_JBBJUP010000001.1"/>
</dbReference>
<gene>
    <name evidence="2" type="ORF">WJX68_01520</name>
</gene>
<feature type="transmembrane region" description="Helical" evidence="1">
    <location>
        <begin position="156"/>
        <end position="175"/>
    </location>
</feature>
<keyword evidence="1" id="KW-1133">Transmembrane helix</keyword>
<reference evidence="2 3" key="1">
    <citation type="submission" date="2024-03" db="EMBL/GenBank/DDBJ databases">
        <title>Draft genome sequence of Pseudonocardia sp. DW16-2.</title>
        <authorList>
            <person name="Duangmal K."/>
        </authorList>
    </citation>
    <scope>NUCLEOTIDE SEQUENCE [LARGE SCALE GENOMIC DNA]</scope>
    <source>
        <strain evidence="2 3">DW16-2</strain>
    </source>
</reference>
<feature type="transmembrane region" description="Helical" evidence="1">
    <location>
        <begin position="20"/>
        <end position="43"/>
    </location>
</feature>
<keyword evidence="1" id="KW-0812">Transmembrane</keyword>
<keyword evidence="3" id="KW-1185">Reference proteome</keyword>
<evidence type="ECO:0000313" key="2">
    <source>
        <dbReference type="EMBL" id="MEJ8277596.1"/>
    </source>
</evidence>
<organism evidence="2 3">
    <name type="scientific">Pseudonocardia spirodelae</name>
    <dbReference type="NCBI Taxonomy" id="3133431"/>
    <lineage>
        <taxon>Bacteria</taxon>
        <taxon>Bacillati</taxon>
        <taxon>Actinomycetota</taxon>
        <taxon>Actinomycetes</taxon>
        <taxon>Pseudonocardiales</taxon>
        <taxon>Pseudonocardiaceae</taxon>
        <taxon>Pseudonocardia</taxon>
    </lineage>
</organism>
<name>A0ABU8T222_9PSEU</name>
<feature type="transmembrane region" description="Helical" evidence="1">
    <location>
        <begin position="112"/>
        <end position="136"/>
    </location>
</feature>